<sequence>MKTVKSKITAKGNGLMTNLEAQLEICPNTSNEKQGIRFFINDKLIEAKTSNVVSTEHFVVLANTQDGADAKIALVEHFLAACAICRIDNLDVHFKSQGYEVPIMDGSAKVWVDLFNEAGFYGESEKVKPINNHFVFSYNNSMIVLMPNQGKTTITYAVNYNHPDLKNRWVNLNQDTNMNEIVEARTFGYLKDLETFQKMGISKGVTIENTVGMTEDGGYTTQLRSEFEPAKHKILDIIGDLYLTGVNPLELNANIFAKEAGHALHIQFAKNIEKSL</sequence>
<comment type="cofactor">
    <cofactor evidence="1">
        <name>Zn(2+)</name>
        <dbReference type="ChEBI" id="CHEBI:29105"/>
    </cofactor>
</comment>
<evidence type="ECO:0000256" key="2">
    <source>
        <dbReference type="ARBA" id="ARBA00002923"/>
    </source>
</evidence>
<evidence type="ECO:0000256" key="11">
    <source>
        <dbReference type="ARBA" id="ARBA00024535"/>
    </source>
</evidence>
<protein>
    <recommendedName>
        <fullName evidence="4">UDP-3-O-acyl-N-acetylglucosamine deacetylase</fullName>
        <ecNumber evidence="4">3.5.1.108</ecNumber>
    </recommendedName>
</protein>
<dbReference type="GO" id="GO:0009245">
    <property type="term" value="P:lipid A biosynthetic process"/>
    <property type="evidence" value="ECO:0007669"/>
    <property type="project" value="UniProtKB-KW"/>
</dbReference>
<evidence type="ECO:0000256" key="8">
    <source>
        <dbReference type="ARBA" id="ARBA00022801"/>
    </source>
</evidence>
<keyword evidence="7" id="KW-0479">Metal-binding</keyword>
<evidence type="ECO:0000313" key="13">
    <source>
        <dbReference type="Proteomes" id="UP000886865"/>
    </source>
</evidence>
<dbReference type="Pfam" id="PF03331">
    <property type="entry name" value="LpxC"/>
    <property type="match status" value="1"/>
</dbReference>
<keyword evidence="6" id="KW-0441">Lipid A biosynthesis</keyword>
<dbReference type="PANTHER" id="PTHR33694:SF1">
    <property type="entry name" value="UDP-3-O-ACYL-N-ACETYLGLUCOSAMINE DEACETYLASE 1, MITOCHONDRIAL-RELATED"/>
    <property type="match status" value="1"/>
</dbReference>
<proteinExistence type="predicted"/>
<comment type="function">
    <text evidence="2">Catalyzes the hydrolysis of UDP-3-O-myristoyl-N-acetylglucosamine to form UDP-3-O-myristoylglucosamine and acetate, the committed step in lipid A biosynthesis.</text>
</comment>
<evidence type="ECO:0000256" key="7">
    <source>
        <dbReference type="ARBA" id="ARBA00022723"/>
    </source>
</evidence>
<keyword evidence="9" id="KW-0862">Zinc</keyword>
<evidence type="ECO:0000256" key="3">
    <source>
        <dbReference type="ARBA" id="ARBA00005002"/>
    </source>
</evidence>
<keyword evidence="10" id="KW-0443">Lipid metabolism</keyword>
<dbReference type="GO" id="GO:0103117">
    <property type="term" value="F:UDP-3-O-acyl-N-acetylglucosamine deacetylase activity"/>
    <property type="evidence" value="ECO:0007669"/>
    <property type="project" value="UniProtKB-EC"/>
</dbReference>
<dbReference type="InterPro" id="IPR020568">
    <property type="entry name" value="Ribosomal_Su5_D2-typ_SF"/>
</dbReference>
<dbReference type="AlphaFoldDB" id="A0A9D1JXS0"/>
<dbReference type="InterPro" id="IPR015870">
    <property type="entry name" value="UDP-acyl_N-AcGlcN_deAcase_N"/>
</dbReference>
<dbReference type="InterPro" id="IPR011334">
    <property type="entry name" value="UDP-acyl_GlcNac_deAcase_C"/>
</dbReference>
<evidence type="ECO:0000256" key="5">
    <source>
        <dbReference type="ARBA" id="ARBA00022516"/>
    </source>
</evidence>
<dbReference type="InterPro" id="IPR004463">
    <property type="entry name" value="UDP-acyl_GlcNac_deAcase"/>
</dbReference>
<keyword evidence="5" id="KW-0444">Lipid biosynthesis</keyword>
<dbReference type="PANTHER" id="PTHR33694">
    <property type="entry name" value="UDP-3-O-ACYL-N-ACETYLGLUCOSAMINE DEACETYLASE 1, MITOCHONDRIAL-RELATED"/>
    <property type="match status" value="1"/>
</dbReference>
<reference evidence="12" key="2">
    <citation type="journal article" date="2021" name="PeerJ">
        <title>Extensive microbial diversity within the chicken gut microbiome revealed by metagenomics and culture.</title>
        <authorList>
            <person name="Gilroy R."/>
            <person name="Ravi A."/>
            <person name="Getino M."/>
            <person name="Pursley I."/>
            <person name="Horton D.L."/>
            <person name="Alikhan N.F."/>
            <person name="Baker D."/>
            <person name="Gharbi K."/>
            <person name="Hall N."/>
            <person name="Watson M."/>
            <person name="Adriaenssens E.M."/>
            <person name="Foster-Nyarko E."/>
            <person name="Jarju S."/>
            <person name="Secka A."/>
            <person name="Antonio M."/>
            <person name="Oren A."/>
            <person name="Chaudhuri R.R."/>
            <person name="La Ragione R."/>
            <person name="Hildebrand F."/>
            <person name="Pallen M.J."/>
        </authorList>
    </citation>
    <scope>NUCLEOTIDE SEQUENCE</scope>
    <source>
        <strain evidence="12">CHK152-2871</strain>
    </source>
</reference>
<evidence type="ECO:0000256" key="9">
    <source>
        <dbReference type="ARBA" id="ARBA00022833"/>
    </source>
</evidence>
<dbReference type="GO" id="GO:0016020">
    <property type="term" value="C:membrane"/>
    <property type="evidence" value="ECO:0007669"/>
    <property type="project" value="GOC"/>
</dbReference>
<dbReference type="Gene3D" id="3.30.1700.10">
    <property type="entry name" value="lpxc deacetylase, domain 2"/>
    <property type="match status" value="1"/>
</dbReference>
<dbReference type="EC" id="3.5.1.108" evidence="4"/>
<comment type="pathway">
    <text evidence="3">Glycolipid biosynthesis; lipid IV(A) biosynthesis; lipid IV(A) from (3R)-3-hydroxytetradecanoyl-[acyl-carrier-protein] and UDP-N-acetyl-alpha-D-glucosamine: step 2/6.</text>
</comment>
<name>A0A9D1JXS0_9BACT</name>
<accession>A0A9D1JXS0</accession>
<gene>
    <name evidence="12" type="ORF">IAA86_02930</name>
</gene>
<dbReference type="SUPFAM" id="SSF54211">
    <property type="entry name" value="Ribosomal protein S5 domain 2-like"/>
    <property type="match status" value="2"/>
</dbReference>
<reference evidence="12" key="1">
    <citation type="submission" date="2020-10" db="EMBL/GenBank/DDBJ databases">
        <authorList>
            <person name="Gilroy R."/>
        </authorList>
    </citation>
    <scope>NUCLEOTIDE SEQUENCE</scope>
    <source>
        <strain evidence="12">CHK152-2871</strain>
    </source>
</reference>
<dbReference type="Gene3D" id="3.30.230.20">
    <property type="entry name" value="lpxc deacetylase, domain 1"/>
    <property type="match status" value="1"/>
</dbReference>
<evidence type="ECO:0000256" key="6">
    <source>
        <dbReference type="ARBA" id="ARBA00022556"/>
    </source>
</evidence>
<dbReference type="Proteomes" id="UP000886865">
    <property type="component" value="Unassembled WGS sequence"/>
</dbReference>
<dbReference type="GO" id="GO:0046872">
    <property type="term" value="F:metal ion binding"/>
    <property type="evidence" value="ECO:0007669"/>
    <property type="project" value="UniProtKB-KW"/>
</dbReference>
<comment type="caution">
    <text evidence="12">The sequence shown here is derived from an EMBL/GenBank/DDBJ whole genome shotgun (WGS) entry which is preliminary data.</text>
</comment>
<evidence type="ECO:0000256" key="4">
    <source>
        <dbReference type="ARBA" id="ARBA00012745"/>
    </source>
</evidence>
<evidence type="ECO:0000313" key="12">
    <source>
        <dbReference type="EMBL" id="HIS73957.1"/>
    </source>
</evidence>
<evidence type="ECO:0000256" key="1">
    <source>
        <dbReference type="ARBA" id="ARBA00001947"/>
    </source>
</evidence>
<keyword evidence="8" id="KW-0378">Hydrolase</keyword>
<organism evidence="12 13">
    <name type="scientific">Candidatus Galligastranaerophilus intestinavium</name>
    <dbReference type="NCBI Taxonomy" id="2840836"/>
    <lineage>
        <taxon>Bacteria</taxon>
        <taxon>Candidatus Galligastranaerophilus</taxon>
    </lineage>
</organism>
<evidence type="ECO:0000256" key="10">
    <source>
        <dbReference type="ARBA" id="ARBA00023098"/>
    </source>
</evidence>
<comment type="catalytic activity">
    <reaction evidence="11">
        <text>a UDP-3-O-[(3R)-3-hydroxyacyl]-N-acetyl-alpha-D-glucosamine + H2O = a UDP-3-O-[(3R)-3-hydroxyacyl]-alpha-D-glucosamine + acetate</text>
        <dbReference type="Rhea" id="RHEA:67816"/>
        <dbReference type="ChEBI" id="CHEBI:15377"/>
        <dbReference type="ChEBI" id="CHEBI:30089"/>
        <dbReference type="ChEBI" id="CHEBI:137740"/>
        <dbReference type="ChEBI" id="CHEBI:173225"/>
        <dbReference type="EC" id="3.5.1.108"/>
    </reaction>
</comment>
<dbReference type="EMBL" id="DVJQ01000025">
    <property type="protein sequence ID" value="HIS73957.1"/>
    <property type="molecule type" value="Genomic_DNA"/>
</dbReference>